<sequence length="485" mass="55485">MHDDAPTLAEITQLTRQELTTASKTDPIRECGRAALALLPFDFNTALELAYQKLHDVPYKDVKTCWRRLYTDASLWKLLEVVEGRDNPLNHDGLEDEQHDRSAEKDWLDEAVRLLDMALILTAAPQREEVIELWFAALKATLPSWNATSKEYYEDSLQRPLKRRKIMATPSSADFPKRFLKQLPVVSPALRYPLPRSQALGQTTFQAKISSIATHTPLIIEDAMQHWPALDERPWSSPSYLLEQTLGGRRLVPVEVGKSYTDRGWGQKIVTFKEFLDTYMFEPNGPRETGDEAPQTGYLAQHDLFAQIPSLRADISIPDYCYCDPAPSPRLTHIKATSKLEDPLLNAWFGPAGTVSPLHTDPYHNILAQVVGYKYVRLYPPEETEKLYPRSIDENGIDMSNTSQVDLDSAMKVWPEISCWPQESIVSAESLDELRKEFEDEYPDFREAKYLESILAPGECLYLPVGWWHYIRSLTPSFSVSFWFN</sequence>
<proteinExistence type="predicted"/>
<dbReference type="EMBL" id="JAGMVJ010000002">
    <property type="protein sequence ID" value="KAH7093301.1"/>
    <property type="molecule type" value="Genomic_DNA"/>
</dbReference>
<dbReference type="FunFam" id="2.60.120.650:FF:000046">
    <property type="entry name" value="JmjC domain-containing protein D"/>
    <property type="match status" value="1"/>
</dbReference>
<dbReference type="PANTHER" id="PTHR12461">
    <property type="entry name" value="HYPOXIA-INDUCIBLE FACTOR 1 ALPHA INHIBITOR-RELATED"/>
    <property type="match status" value="1"/>
</dbReference>
<dbReference type="PROSITE" id="PS51184">
    <property type="entry name" value="JMJC"/>
    <property type="match status" value="1"/>
</dbReference>
<feature type="domain" description="JmjC" evidence="1">
    <location>
        <begin position="297"/>
        <end position="485"/>
    </location>
</feature>
<dbReference type="OrthoDB" id="47172at2759"/>
<evidence type="ECO:0000313" key="3">
    <source>
        <dbReference type="Proteomes" id="UP000813461"/>
    </source>
</evidence>
<dbReference type="SMART" id="SM00558">
    <property type="entry name" value="JmjC"/>
    <property type="match status" value="1"/>
</dbReference>
<dbReference type="InterPro" id="IPR041667">
    <property type="entry name" value="Cupin_8"/>
</dbReference>
<name>A0A8K0W2N1_9PLEO</name>
<dbReference type="InterPro" id="IPR003347">
    <property type="entry name" value="JmjC_dom"/>
</dbReference>
<keyword evidence="3" id="KW-1185">Reference proteome</keyword>
<gene>
    <name evidence="2" type="ORF">FB567DRAFT_557281</name>
</gene>
<reference evidence="2" key="1">
    <citation type="journal article" date="2021" name="Nat. Commun.">
        <title>Genetic determinants of endophytism in the Arabidopsis root mycobiome.</title>
        <authorList>
            <person name="Mesny F."/>
            <person name="Miyauchi S."/>
            <person name="Thiergart T."/>
            <person name="Pickel B."/>
            <person name="Atanasova L."/>
            <person name="Karlsson M."/>
            <person name="Huettel B."/>
            <person name="Barry K.W."/>
            <person name="Haridas S."/>
            <person name="Chen C."/>
            <person name="Bauer D."/>
            <person name="Andreopoulos W."/>
            <person name="Pangilinan J."/>
            <person name="LaButti K."/>
            <person name="Riley R."/>
            <person name="Lipzen A."/>
            <person name="Clum A."/>
            <person name="Drula E."/>
            <person name="Henrissat B."/>
            <person name="Kohler A."/>
            <person name="Grigoriev I.V."/>
            <person name="Martin F.M."/>
            <person name="Hacquard S."/>
        </authorList>
    </citation>
    <scope>NUCLEOTIDE SEQUENCE</scope>
    <source>
        <strain evidence="2">MPI-SDFR-AT-0120</strain>
    </source>
</reference>
<dbReference type="Proteomes" id="UP000813461">
    <property type="component" value="Unassembled WGS sequence"/>
</dbReference>
<evidence type="ECO:0000259" key="1">
    <source>
        <dbReference type="PROSITE" id="PS51184"/>
    </source>
</evidence>
<comment type="caution">
    <text evidence="2">The sequence shown here is derived from an EMBL/GenBank/DDBJ whole genome shotgun (WGS) entry which is preliminary data.</text>
</comment>
<accession>A0A8K0W2N1</accession>
<evidence type="ECO:0000313" key="2">
    <source>
        <dbReference type="EMBL" id="KAH7093301.1"/>
    </source>
</evidence>
<dbReference type="SUPFAM" id="SSF51197">
    <property type="entry name" value="Clavaminate synthase-like"/>
    <property type="match status" value="1"/>
</dbReference>
<protein>
    <recommendedName>
        <fullName evidence="1">JmjC domain-containing protein</fullName>
    </recommendedName>
</protein>
<dbReference type="Gene3D" id="2.60.120.650">
    <property type="entry name" value="Cupin"/>
    <property type="match status" value="1"/>
</dbReference>
<organism evidence="2 3">
    <name type="scientific">Paraphoma chrysanthemicola</name>
    <dbReference type="NCBI Taxonomy" id="798071"/>
    <lineage>
        <taxon>Eukaryota</taxon>
        <taxon>Fungi</taxon>
        <taxon>Dikarya</taxon>
        <taxon>Ascomycota</taxon>
        <taxon>Pezizomycotina</taxon>
        <taxon>Dothideomycetes</taxon>
        <taxon>Pleosporomycetidae</taxon>
        <taxon>Pleosporales</taxon>
        <taxon>Pleosporineae</taxon>
        <taxon>Phaeosphaeriaceae</taxon>
        <taxon>Paraphoma</taxon>
    </lineage>
</organism>
<dbReference type="AlphaFoldDB" id="A0A8K0W2N1"/>
<dbReference type="PANTHER" id="PTHR12461:SF101">
    <property type="entry name" value="TRNA WYBUTOSINE-SYNTHESIZING PROTEIN 4"/>
    <property type="match status" value="1"/>
</dbReference>
<dbReference type="Pfam" id="PF13621">
    <property type="entry name" value="Cupin_8"/>
    <property type="match status" value="1"/>
</dbReference>